<dbReference type="EMBL" id="LR796299">
    <property type="protein sequence ID" value="CAB4135301.1"/>
    <property type="molecule type" value="Genomic_DNA"/>
</dbReference>
<reference evidence="1" key="1">
    <citation type="submission" date="2020-04" db="EMBL/GenBank/DDBJ databases">
        <authorList>
            <person name="Chiriac C."/>
            <person name="Salcher M."/>
            <person name="Ghai R."/>
            <person name="Kavagutti S V."/>
        </authorList>
    </citation>
    <scope>NUCLEOTIDE SEQUENCE</scope>
</reference>
<gene>
    <name evidence="1" type="ORF">UFOVP284_13</name>
    <name evidence="2" type="ORF">UFOVP646_9</name>
</gene>
<evidence type="ECO:0000313" key="2">
    <source>
        <dbReference type="EMBL" id="CAB4154494.1"/>
    </source>
</evidence>
<dbReference type="EMBL" id="LR796616">
    <property type="protein sequence ID" value="CAB4154494.1"/>
    <property type="molecule type" value="Genomic_DNA"/>
</dbReference>
<protein>
    <submittedName>
        <fullName evidence="1">Uncharacterized protein</fullName>
    </submittedName>
</protein>
<accession>A0A6J5LM61</accession>
<sequence length="168" mass="18164">MAGVLDFAEYIGGADNILIEQIFPSTQRTLVYNFDQDVTGWTFELDHQTLVVDPLTFNRTTGEPNFATSNVIGYFPKVEIDPEVYVVVANAAAGIVNITIPSGLYTGPVLPDARARVPVTVVGVTWTTDSTPSQTNTHRIALIQCWEPDVTTGDPTTDGDYQAISLGA</sequence>
<proteinExistence type="predicted"/>
<organism evidence="1">
    <name type="scientific">uncultured Caudovirales phage</name>
    <dbReference type="NCBI Taxonomy" id="2100421"/>
    <lineage>
        <taxon>Viruses</taxon>
        <taxon>Duplodnaviria</taxon>
        <taxon>Heunggongvirae</taxon>
        <taxon>Uroviricota</taxon>
        <taxon>Caudoviricetes</taxon>
        <taxon>Peduoviridae</taxon>
        <taxon>Maltschvirus</taxon>
        <taxon>Maltschvirus maltsch</taxon>
    </lineage>
</organism>
<name>A0A6J5LM61_9CAUD</name>
<evidence type="ECO:0000313" key="1">
    <source>
        <dbReference type="EMBL" id="CAB4135301.1"/>
    </source>
</evidence>